<dbReference type="PANTHER" id="PTHR43229:SF2">
    <property type="entry name" value="NODULATION PROTEIN J"/>
    <property type="match status" value="1"/>
</dbReference>
<organism evidence="7 8">
    <name type="scientific">Saccharomonospora piscinae</name>
    <dbReference type="NCBI Taxonomy" id="687388"/>
    <lineage>
        <taxon>Bacteria</taxon>
        <taxon>Bacillati</taxon>
        <taxon>Actinomycetota</taxon>
        <taxon>Actinomycetes</taxon>
        <taxon>Pseudonocardiales</taxon>
        <taxon>Pseudonocardiaceae</taxon>
        <taxon>Saccharomonospora</taxon>
    </lineage>
</organism>
<dbReference type="InterPro" id="IPR013525">
    <property type="entry name" value="ABC2_TM"/>
</dbReference>
<proteinExistence type="predicted"/>
<evidence type="ECO:0000259" key="6">
    <source>
        <dbReference type="Pfam" id="PF01061"/>
    </source>
</evidence>
<dbReference type="InterPro" id="IPR051784">
    <property type="entry name" value="Nod_factor_ABC_transporter"/>
</dbReference>
<feature type="transmembrane region" description="Helical" evidence="5">
    <location>
        <begin position="48"/>
        <end position="75"/>
    </location>
</feature>
<evidence type="ECO:0000256" key="1">
    <source>
        <dbReference type="ARBA" id="ARBA00004141"/>
    </source>
</evidence>
<comment type="caution">
    <text evidence="7">The sequence shown here is derived from an EMBL/GenBank/DDBJ whole genome shotgun (WGS) entry which is preliminary data.</text>
</comment>
<dbReference type="GO" id="GO:0016020">
    <property type="term" value="C:membrane"/>
    <property type="evidence" value="ECO:0007669"/>
    <property type="project" value="UniProtKB-SubCell"/>
</dbReference>
<evidence type="ECO:0000256" key="4">
    <source>
        <dbReference type="ARBA" id="ARBA00023136"/>
    </source>
</evidence>
<dbReference type="Proteomes" id="UP000192591">
    <property type="component" value="Unassembled WGS sequence"/>
</dbReference>
<dbReference type="AlphaFoldDB" id="A0A1V9A991"/>
<gene>
    <name evidence="7" type="ORF">B1813_03520</name>
</gene>
<dbReference type="EMBL" id="MWIH01000003">
    <property type="protein sequence ID" value="OQO93628.1"/>
    <property type="molecule type" value="Genomic_DNA"/>
</dbReference>
<feature type="transmembrane region" description="Helical" evidence="5">
    <location>
        <begin position="162"/>
        <end position="180"/>
    </location>
</feature>
<keyword evidence="2 5" id="KW-0812">Transmembrane</keyword>
<keyword evidence="8" id="KW-1185">Reference proteome</keyword>
<comment type="subcellular location">
    <subcellularLocation>
        <location evidence="1">Membrane</location>
        <topology evidence="1">Multi-pass membrane protein</topology>
    </subcellularLocation>
</comment>
<dbReference type="PANTHER" id="PTHR43229">
    <property type="entry name" value="NODULATION PROTEIN J"/>
    <property type="match status" value="1"/>
</dbReference>
<feature type="transmembrane region" description="Helical" evidence="5">
    <location>
        <begin position="96"/>
        <end position="125"/>
    </location>
</feature>
<dbReference type="STRING" id="1962155.B1813_03520"/>
<feature type="transmembrane region" description="Helical" evidence="5">
    <location>
        <begin position="131"/>
        <end position="155"/>
    </location>
</feature>
<evidence type="ECO:0000256" key="2">
    <source>
        <dbReference type="ARBA" id="ARBA00022692"/>
    </source>
</evidence>
<evidence type="ECO:0000313" key="7">
    <source>
        <dbReference type="EMBL" id="OQO93628.1"/>
    </source>
</evidence>
<feature type="transmembrane region" description="Helical" evidence="5">
    <location>
        <begin position="214"/>
        <end position="238"/>
    </location>
</feature>
<accession>A0A1V9A991</accession>
<feature type="domain" description="ABC-2 type transporter transmembrane" evidence="6">
    <location>
        <begin position="5"/>
        <end position="205"/>
    </location>
</feature>
<sequence length="247" mass="25791">MSSLTMTYTRRNLAENIRTPTMFLTVALVPVGVMVFFVVPFIGQDAVAITSATATLVVFGVLMACVGHFSVAIAAQRESAWGSYLRTLPGGITPQILGYLLVGLVVVAAAIIPILLVAGLFTAAAAPPPRVLLASGALLVAVVTFTLLGLAMGYLLSMRVAAIANSIGFLPLAVAGGMFFDEADTPEIIAQIAPFVPTRGATDLVLVALTGESVGGALSLVMLAVWIVVLAGLTVWGYRRDQVRRFD</sequence>
<keyword evidence="3 5" id="KW-1133">Transmembrane helix</keyword>
<keyword evidence="4 5" id="KW-0472">Membrane</keyword>
<reference evidence="7 8" key="1">
    <citation type="submission" date="2017-02" db="EMBL/GenBank/DDBJ databases">
        <title>Draft genome of Saccharomonospora sp. 154.</title>
        <authorList>
            <person name="Alonso-Carmona G.S."/>
            <person name="De La Haba R."/>
            <person name="Vera-Gargallo B."/>
            <person name="Sandoval-Trujillo A.H."/>
            <person name="Ramirez-Duran N."/>
            <person name="Ventosa A."/>
        </authorList>
    </citation>
    <scope>NUCLEOTIDE SEQUENCE [LARGE SCALE GENOMIC DNA]</scope>
    <source>
        <strain evidence="7 8">LRS4.154</strain>
    </source>
</reference>
<evidence type="ECO:0000313" key="8">
    <source>
        <dbReference type="Proteomes" id="UP000192591"/>
    </source>
</evidence>
<name>A0A1V9A991_SACPI</name>
<evidence type="ECO:0000256" key="5">
    <source>
        <dbReference type="SAM" id="Phobius"/>
    </source>
</evidence>
<feature type="transmembrane region" description="Helical" evidence="5">
    <location>
        <begin position="21"/>
        <end position="42"/>
    </location>
</feature>
<evidence type="ECO:0000256" key="3">
    <source>
        <dbReference type="ARBA" id="ARBA00022989"/>
    </source>
</evidence>
<dbReference type="GO" id="GO:0140359">
    <property type="term" value="F:ABC-type transporter activity"/>
    <property type="evidence" value="ECO:0007669"/>
    <property type="project" value="InterPro"/>
</dbReference>
<protein>
    <recommendedName>
        <fullName evidence="6">ABC-2 type transporter transmembrane domain-containing protein</fullName>
    </recommendedName>
</protein>
<dbReference type="Pfam" id="PF01061">
    <property type="entry name" value="ABC2_membrane"/>
    <property type="match status" value="1"/>
</dbReference>